<protein>
    <submittedName>
        <fullName evidence="2">Uncharacterized protein</fullName>
    </submittedName>
</protein>
<evidence type="ECO:0000313" key="3">
    <source>
        <dbReference type="Proteomes" id="UP001212841"/>
    </source>
</evidence>
<feature type="compositionally biased region" description="Basic and acidic residues" evidence="1">
    <location>
        <begin position="1"/>
        <end position="21"/>
    </location>
</feature>
<reference evidence="2" key="1">
    <citation type="submission" date="2020-05" db="EMBL/GenBank/DDBJ databases">
        <title>Phylogenomic resolution of chytrid fungi.</title>
        <authorList>
            <person name="Stajich J.E."/>
            <person name="Amses K."/>
            <person name="Simmons R."/>
            <person name="Seto K."/>
            <person name="Myers J."/>
            <person name="Bonds A."/>
            <person name="Quandt C.A."/>
            <person name="Barry K."/>
            <person name="Liu P."/>
            <person name="Grigoriev I."/>
            <person name="Longcore J.E."/>
            <person name="James T.Y."/>
        </authorList>
    </citation>
    <scope>NUCLEOTIDE SEQUENCE</scope>
    <source>
        <strain evidence="2">JEL0318</strain>
    </source>
</reference>
<feature type="region of interest" description="Disordered" evidence="1">
    <location>
        <begin position="1"/>
        <end position="44"/>
    </location>
</feature>
<gene>
    <name evidence="2" type="ORF">HK097_006894</name>
</gene>
<evidence type="ECO:0000256" key="1">
    <source>
        <dbReference type="SAM" id="MobiDB-lite"/>
    </source>
</evidence>
<comment type="caution">
    <text evidence="2">The sequence shown here is derived from an EMBL/GenBank/DDBJ whole genome shotgun (WGS) entry which is preliminary data.</text>
</comment>
<organism evidence="2 3">
    <name type="scientific">Rhizophlyctis rosea</name>
    <dbReference type="NCBI Taxonomy" id="64517"/>
    <lineage>
        <taxon>Eukaryota</taxon>
        <taxon>Fungi</taxon>
        <taxon>Fungi incertae sedis</taxon>
        <taxon>Chytridiomycota</taxon>
        <taxon>Chytridiomycota incertae sedis</taxon>
        <taxon>Chytridiomycetes</taxon>
        <taxon>Rhizophlyctidales</taxon>
        <taxon>Rhizophlyctidaceae</taxon>
        <taxon>Rhizophlyctis</taxon>
    </lineage>
</organism>
<feature type="non-terminal residue" evidence="2">
    <location>
        <position position="313"/>
    </location>
</feature>
<evidence type="ECO:0000313" key="2">
    <source>
        <dbReference type="EMBL" id="KAJ3024557.1"/>
    </source>
</evidence>
<sequence length="313" mass="35143">MPQANRDDRPHPLTKRPRTEPETNAIKPYRKDSTNFTTTHTTAKKPLARPPLFKVGELAWIKTFIESKNMPTDIPVFDPVTKVVKRLDTHPIQNLVTNWPVVIRSVIPIGGAQSVVKEVVTAPLLMELKNGKMSATSAQVYKDFDLVQRAQHVYGVQLVGGDGITLYIMEKDCTIFVAWRPVDEWWRCEFVGGVVPDRTLAVFVGALRRVMGFSDGCLAVFGGKRYVDVDKVGRVESWEGLQFGGERIHLGDVVRAEEGTARPKTFGAYEVFAICWGASDPHIKIYGIRLGAVKSDETTDFTYFEFNEREGKK</sequence>
<dbReference type="EMBL" id="JADGJD010003265">
    <property type="protein sequence ID" value="KAJ3024557.1"/>
    <property type="molecule type" value="Genomic_DNA"/>
</dbReference>
<proteinExistence type="predicted"/>
<dbReference type="AlphaFoldDB" id="A0AAD5S077"/>
<name>A0AAD5S077_9FUNG</name>
<dbReference type="Proteomes" id="UP001212841">
    <property type="component" value="Unassembled WGS sequence"/>
</dbReference>
<accession>A0AAD5S077</accession>
<keyword evidence="3" id="KW-1185">Reference proteome</keyword>